<keyword evidence="4" id="KW-1185">Reference proteome</keyword>
<evidence type="ECO:0000256" key="1">
    <source>
        <dbReference type="ARBA" id="ARBA00034780"/>
    </source>
</evidence>
<accession>A0AAJ7U383</accession>
<proteinExistence type="inferred from homology"/>
<dbReference type="PROSITE" id="PS51840">
    <property type="entry name" value="C2_NT"/>
    <property type="match status" value="1"/>
</dbReference>
<organism evidence="4 5">
    <name type="scientific">Petromyzon marinus</name>
    <name type="common">Sea lamprey</name>
    <dbReference type="NCBI Taxonomy" id="7757"/>
    <lineage>
        <taxon>Eukaryota</taxon>
        <taxon>Metazoa</taxon>
        <taxon>Chordata</taxon>
        <taxon>Craniata</taxon>
        <taxon>Vertebrata</taxon>
        <taxon>Cyclostomata</taxon>
        <taxon>Hyperoartia</taxon>
        <taxon>Petromyzontiformes</taxon>
        <taxon>Petromyzontidae</taxon>
        <taxon>Petromyzon</taxon>
    </lineage>
</organism>
<dbReference type="InterPro" id="IPR039931">
    <property type="entry name" value="EEIG1/2-like"/>
</dbReference>
<dbReference type="CTD" id="399665"/>
<evidence type="ECO:0000313" key="5">
    <source>
        <dbReference type="RefSeq" id="XP_032828867.1"/>
    </source>
</evidence>
<gene>
    <name evidence="5" type="primary">LOC116953121</name>
</gene>
<dbReference type="Pfam" id="PF10358">
    <property type="entry name" value="NT-C2"/>
    <property type="match status" value="1"/>
</dbReference>
<dbReference type="PANTHER" id="PTHR21456">
    <property type="entry name" value="FAMILY WITH SEQUENCE SIMILARITY 102"/>
    <property type="match status" value="1"/>
</dbReference>
<feature type="compositionally biased region" description="Low complexity" evidence="2">
    <location>
        <begin position="260"/>
        <end position="274"/>
    </location>
</feature>
<feature type="region of interest" description="Disordered" evidence="2">
    <location>
        <begin position="388"/>
        <end position="409"/>
    </location>
</feature>
<dbReference type="GeneID" id="116953121"/>
<feature type="region of interest" description="Disordered" evidence="2">
    <location>
        <begin position="299"/>
        <end position="344"/>
    </location>
</feature>
<dbReference type="InterPro" id="IPR019448">
    <property type="entry name" value="NT-C2"/>
</dbReference>
<feature type="compositionally biased region" description="Basic and acidic residues" evidence="2">
    <location>
        <begin position="328"/>
        <end position="344"/>
    </location>
</feature>
<feature type="domain" description="C2 NT-type" evidence="3">
    <location>
        <begin position="1"/>
        <end position="141"/>
    </location>
</feature>
<dbReference type="KEGG" id="pmrn:116953121"/>
<comment type="similarity">
    <text evidence="1">Belongs to the EEIG family.</text>
</comment>
<dbReference type="Proteomes" id="UP001318040">
    <property type="component" value="Chromosome 50"/>
</dbReference>
<feature type="region of interest" description="Disordered" evidence="2">
    <location>
        <begin position="222"/>
        <end position="287"/>
    </location>
</feature>
<evidence type="ECO:0000313" key="4">
    <source>
        <dbReference type="Proteomes" id="UP001318040"/>
    </source>
</evidence>
<reference evidence="5" key="1">
    <citation type="submission" date="2025-08" db="UniProtKB">
        <authorList>
            <consortium name="RefSeq"/>
        </authorList>
    </citation>
    <scope>IDENTIFICATION</scope>
    <source>
        <tissue evidence="5">Sperm</tissue>
    </source>
</reference>
<dbReference type="PANTHER" id="PTHR21456:SF1">
    <property type="entry name" value="C2 NT-TYPE DOMAIN-CONTAINING PROTEIN"/>
    <property type="match status" value="1"/>
</dbReference>
<dbReference type="AlphaFoldDB" id="A0AAJ7U383"/>
<evidence type="ECO:0000259" key="3">
    <source>
        <dbReference type="PROSITE" id="PS51840"/>
    </source>
</evidence>
<name>A0AAJ7U383_PETMA</name>
<evidence type="ECO:0000256" key="2">
    <source>
        <dbReference type="SAM" id="MobiDB-lite"/>
    </source>
</evidence>
<sequence length="409" mass="43967">MKKRKFRFQVTFDLDELTCVPFVNGVLFCKLRLSDGGSFTAQSSREQVEENSVQWRQTFEFPCKMTANATTGVLEPCVLRVSVRKETKGGKTYSKLGFADVNLAEFAGSGSTCRRFLLEGYDTKHTRQDNSTLKVTIGMHLLSGDPCFKTPPVASAVGVAVEEPLQPALRGESPCANSSAAVSAASAAGASSSSALSRGFSSLRLPRASNPRPSVLPLALVNSSQSPLPSPEDGYFTLPSRGPSHCSRQLSRVSSERSRVSGYSTEHSGSSSTSDLMPGPASPLHKAAAITASASTPWIASQPHGAAPPRGRNRLPPRPPPPASVRRRPPEASERPESRVDETRVDAMDVVDQILQMQDFTAKSTNEEDGLTLFVGRDGTWELRGHQIANGISPEPYEPVVISRNGDAR</sequence>
<dbReference type="RefSeq" id="XP_032828867.1">
    <property type="nucleotide sequence ID" value="XM_032972976.1"/>
</dbReference>
<protein>
    <submittedName>
        <fullName evidence="5">Protein FAM102A-like isoform X1</fullName>
    </submittedName>
</protein>